<keyword evidence="7" id="KW-0479">Metal-binding</keyword>
<keyword evidence="8" id="KW-0378">Hydrolase</keyword>
<sequence length="411" mass="46143">MNQERFNKYAALIVKAGVNLQQGQTLVITAPIETAAFARMVAEQAYEAGAREVVMDWNDELSKKIKYLKAPEFVFDEYPEWKRMFYQTYAREGAAFVSIAAEDPELMKNVNPQRIMRAQKASNTANTEFRERLMGNANTWNVVSVPTVSWAKKVFPEMGEEAAVEALWEAILTSVRVDEPDPVAAWKHHKEQLETMSHWLNEKQFHQLHFSNSLGTDLTITLPERHIWTGGAEVSQQGVDFIANMPTEEVFTLPHRQGVDGLVVSSMPLQYNGNLIENFSITFKQGKIVDFTAEKGYETLKGLIETDEGSRYLGEVALVPHNSPISNTGILFYNTLFDENASCHLAIGKAYPVCLKGGTEMSKEEQRKAGINDSLVHEDFMIGTADMEIKGITSEGEQISVFRQGNYAISL</sequence>
<keyword evidence="6" id="KW-0645">Protease</keyword>
<comment type="caution">
    <text evidence="10">The sequence shown here is derived from an EMBL/GenBank/DDBJ whole genome shotgun (WGS) entry which is preliminary data.</text>
</comment>
<dbReference type="PRINTS" id="PR00919">
    <property type="entry name" value="THERMOPTASE"/>
</dbReference>
<keyword evidence="9" id="KW-0482">Metalloprotease</keyword>
<evidence type="ECO:0000256" key="8">
    <source>
        <dbReference type="ARBA" id="ARBA00022801"/>
    </source>
</evidence>
<evidence type="ECO:0000256" key="6">
    <source>
        <dbReference type="ARBA" id="ARBA00022670"/>
    </source>
</evidence>
<dbReference type="PANTHER" id="PTHR34448">
    <property type="entry name" value="AMINOPEPTIDASE"/>
    <property type="match status" value="1"/>
</dbReference>
<comment type="cofactor">
    <cofactor evidence="1">
        <name>Co(2+)</name>
        <dbReference type="ChEBI" id="CHEBI:48828"/>
    </cofactor>
</comment>
<reference evidence="10 11" key="1">
    <citation type="submission" date="2024-04" db="EMBL/GenBank/DDBJ databases">
        <title>Genome sequencing and metabolic network reconstruction of aminoacids and betaine degradation by Anoxynatronum sibiricum.</title>
        <authorList>
            <person name="Detkova E.N."/>
            <person name="Boltjanskaja Y.V."/>
            <person name="Mardanov A.V."/>
            <person name="Kevbrin V."/>
        </authorList>
    </citation>
    <scope>NUCLEOTIDE SEQUENCE [LARGE SCALE GENOMIC DNA]</scope>
    <source>
        <strain evidence="10 11">Z-7981</strain>
    </source>
</reference>
<comment type="cofactor">
    <cofactor evidence="2">
        <name>Mg(2+)</name>
        <dbReference type="ChEBI" id="CHEBI:18420"/>
    </cofactor>
</comment>
<dbReference type="Gene3D" id="3.40.1830.10">
    <property type="entry name" value="Thermophilic metalloprotease (M29)"/>
    <property type="match status" value="1"/>
</dbReference>
<dbReference type="InterPro" id="IPR052170">
    <property type="entry name" value="M29_Exopeptidase"/>
</dbReference>
<dbReference type="EMBL" id="JBCITM010000001">
    <property type="protein sequence ID" value="MEN1758984.1"/>
    <property type="molecule type" value="Genomic_DNA"/>
</dbReference>
<evidence type="ECO:0000313" key="11">
    <source>
        <dbReference type="Proteomes" id="UP001407405"/>
    </source>
</evidence>
<dbReference type="Pfam" id="PF02073">
    <property type="entry name" value="Peptidase_M29"/>
    <property type="match status" value="1"/>
</dbReference>
<comment type="cofactor">
    <cofactor evidence="3">
        <name>Zn(2+)</name>
        <dbReference type="ChEBI" id="CHEBI:29105"/>
    </cofactor>
</comment>
<comment type="similarity">
    <text evidence="4">Belongs to the peptidase M29 family.</text>
</comment>
<dbReference type="InterPro" id="IPR000787">
    <property type="entry name" value="Peptidase_M29"/>
</dbReference>
<dbReference type="Proteomes" id="UP001407405">
    <property type="component" value="Unassembled WGS sequence"/>
</dbReference>
<dbReference type="GO" id="GO:0004177">
    <property type="term" value="F:aminopeptidase activity"/>
    <property type="evidence" value="ECO:0007669"/>
    <property type="project" value="UniProtKB-KW"/>
</dbReference>
<evidence type="ECO:0000256" key="2">
    <source>
        <dbReference type="ARBA" id="ARBA00001946"/>
    </source>
</evidence>
<evidence type="ECO:0000313" key="10">
    <source>
        <dbReference type="EMBL" id="MEN1758984.1"/>
    </source>
</evidence>
<evidence type="ECO:0000256" key="4">
    <source>
        <dbReference type="ARBA" id="ARBA00008236"/>
    </source>
</evidence>
<gene>
    <name evidence="10" type="ORF">AAIG11_00735</name>
</gene>
<dbReference type="PANTHER" id="PTHR34448:SF3">
    <property type="entry name" value="AMINOPEPTIDASE AMPS"/>
    <property type="match status" value="1"/>
</dbReference>
<proteinExistence type="inferred from homology"/>
<organism evidence="10 11">
    <name type="scientific">Anoxynatronum sibiricum</name>
    <dbReference type="NCBI Taxonomy" id="210623"/>
    <lineage>
        <taxon>Bacteria</taxon>
        <taxon>Bacillati</taxon>
        <taxon>Bacillota</taxon>
        <taxon>Clostridia</taxon>
        <taxon>Eubacteriales</taxon>
        <taxon>Clostridiaceae</taxon>
        <taxon>Anoxynatronum</taxon>
    </lineage>
</organism>
<evidence type="ECO:0000256" key="9">
    <source>
        <dbReference type="ARBA" id="ARBA00023049"/>
    </source>
</evidence>
<keyword evidence="5 10" id="KW-0031">Aminopeptidase</keyword>
<name>A0ABU9VPM7_9CLOT</name>
<accession>A0ABU9VPM7</accession>
<evidence type="ECO:0000256" key="3">
    <source>
        <dbReference type="ARBA" id="ARBA00001947"/>
    </source>
</evidence>
<dbReference type="SUPFAM" id="SSF144052">
    <property type="entry name" value="Thermophilic metalloprotease-like"/>
    <property type="match status" value="1"/>
</dbReference>
<dbReference type="InterPro" id="IPR035097">
    <property type="entry name" value="M29_N-terminal"/>
</dbReference>
<evidence type="ECO:0000256" key="7">
    <source>
        <dbReference type="ARBA" id="ARBA00022723"/>
    </source>
</evidence>
<dbReference type="RefSeq" id="WP_343184368.1">
    <property type="nucleotide sequence ID" value="NZ_JBCITM010000001.1"/>
</dbReference>
<evidence type="ECO:0000256" key="5">
    <source>
        <dbReference type="ARBA" id="ARBA00022438"/>
    </source>
</evidence>
<keyword evidence="11" id="KW-1185">Reference proteome</keyword>
<protein>
    <submittedName>
        <fullName evidence="10">Aminopeptidase</fullName>
    </submittedName>
</protein>
<evidence type="ECO:0000256" key="1">
    <source>
        <dbReference type="ARBA" id="ARBA00001941"/>
    </source>
</evidence>